<dbReference type="RefSeq" id="WP_008582441.1">
    <property type="nucleotide sequence ID" value="NZ_CP007035.1"/>
</dbReference>
<sequence length="279" mass="31263">MNDFILNNGLPIPAIGFGTWQIRDGKPVVDAVTAALADGYRHIDTAAAYKNEAGVGTAISESTLQRKDIFLTTKLWNTDRGYDATLGAFERSLQLLQTDYLDLYLVHWPANSKQFDNWKNINADTWKAFEALYRQGRVKAIGVCNFMVKHLDALKETAEIFPMVNQIEYHPGHTQDDVVAWCKNEKTLVEAWSPIGSGRLLDNQLLKEIAAKYKVGVAQLCIKFCLQQEVLPLPKSVTPAYIKSNFEVDGFTIDAADMNKMNALKNEGWSGLDPDKVDF</sequence>
<dbReference type="PIRSF" id="PIRSF000097">
    <property type="entry name" value="AKR"/>
    <property type="match status" value="1"/>
</dbReference>
<keyword evidence="9" id="KW-1185">Reference proteome</keyword>
<keyword evidence="3" id="KW-0560">Oxidoreductase</keyword>
<feature type="binding site" evidence="5">
    <location>
        <position position="107"/>
    </location>
    <ligand>
        <name>substrate</name>
    </ligand>
</feature>
<evidence type="ECO:0000256" key="2">
    <source>
        <dbReference type="ARBA" id="ARBA00022857"/>
    </source>
</evidence>
<evidence type="ECO:0000313" key="8">
    <source>
        <dbReference type="EMBL" id="AHF16982.1"/>
    </source>
</evidence>
<dbReference type="STRING" id="929713.NIASO_20925"/>
<protein>
    <submittedName>
        <fullName evidence="8">2,5-diketo-D-gluconic acid reductase</fullName>
    </submittedName>
</protein>
<dbReference type="EMBL" id="CP007035">
    <property type="protein sequence ID" value="AHF16982.1"/>
    <property type="molecule type" value="Genomic_DNA"/>
</dbReference>
<dbReference type="AlphaFoldDB" id="W0F1U7"/>
<dbReference type="PROSITE" id="PS00798">
    <property type="entry name" value="ALDOKETO_REDUCTASE_1"/>
    <property type="match status" value="1"/>
</dbReference>
<dbReference type="CDD" id="cd19071">
    <property type="entry name" value="AKR_AKR1-5-like"/>
    <property type="match status" value="1"/>
</dbReference>
<organism evidence="8 9">
    <name type="scientific">Niabella soli DSM 19437</name>
    <dbReference type="NCBI Taxonomy" id="929713"/>
    <lineage>
        <taxon>Bacteria</taxon>
        <taxon>Pseudomonadati</taxon>
        <taxon>Bacteroidota</taxon>
        <taxon>Chitinophagia</taxon>
        <taxon>Chitinophagales</taxon>
        <taxon>Chitinophagaceae</taxon>
        <taxon>Niabella</taxon>
    </lineage>
</organism>
<evidence type="ECO:0000313" key="9">
    <source>
        <dbReference type="Proteomes" id="UP000003586"/>
    </source>
</evidence>
<dbReference type="OrthoDB" id="9804790at2"/>
<evidence type="ECO:0000256" key="5">
    <source>
        <dbReference type="PIRSR" id="PIRSR000097-2"/>
    </source>
</evidence>
<evidence type="ECO:0000256" key="6">
    <source>
        <dbReference type="PIRSR" id="PIRSR000097-3"/>
    </source>
</evidence>
<dbReference type="InterPro" id="IPR018170">
    <property type="entry name" value="Aldo/ket_reductase_CS"/>
</dbReference>
<dbReference type="HOGENOM" id="CLU_023205_0_1_10"/>
<dbReference type="Proteomes" id="UP000003586">
    <property type="component" value="Chromosome"/>
</dbReference>
<dbReference type="PANTHER" id="PTHR43827">
    <property type="entry name" value="2,5-DIKETO-D-GLUCONIC ACID REDUCTASE"/>
    <property type="match status" value="1"/>
</dbReference>
<evidence type="ECO:0000259" key="7">
    <source>
        <dbReference type="Pfam" id="PF00248"/>
    </source>
</evidence>
<dbReference type="PANTHER" id="PTHR43827:SF3">
    <property type="entry name" value="NADP-DEPENDENT OXIDOREDUCTASE DOMAIN-CONTAINING PROTEIN"/>
    <property type="match status" value="1"/>
</dbReference>
<dbReference type="FunFam" id="3.20.20.100:FF:000015">
    <property type="entry name" value="Oxidoreductase, aldo/keto reductase family"/>
    <property type="match status" value="1"/>
</dbReference>
<reference evidence="8 9" key="1">
    <citation type="submission" date="2013-12" db="EMBL/GenBank/DDBJ databases">
        <authorList>
            <consortium name="DOE Joint Genome Institute"/>
            <person name="Eisen J."/>
            <person name="Huntemann M."/>
            <person name="Han J."/>
            <person name="Chen A."/>
            <person name="Kyrpides N."/>
            <person name="Mavromatis K."/>
            <person name="Markowitz V."/>
            <person name="Palaniappan K."/>
            <person name="Ivanova N."/>
            <person name="Schaumberg A."/>
            <person name="Pati A."/>
            <person name="Liolios K."/>
            <person name="Nordberg H.P."/>
            <person name="Cantor M.N."/>
            <person name="Hua S.X."/>
            <person name="Woyke T."/>
        </authorList>
    </citation>
    <scope>NUCLEOTIDE SEQUENCE [LARGE SCALE GENOMIC DNA]</scope>
    <source>
        <strain evidence="9">DSM 19437</strain>
    </source>
</reference>
<dbReference type="SUPFAM" id="SSF51430">
    <property type="entry name" value="NAD(P)-linked oxidoreductase"/>
    <property type="match status" value="1"/>
</dbReference>
<evidence type="ECO:0000256" key="1">
    <source>
        <dbReference type="ARBA" id="ARBA00007905"/>
    </source>
</evidence>
<dbReference type="InterPro" id="IPR020471">
    <property type="entry name" value="AKR"/>
</dbReference>
<feature type="domain" description="NADP-dependent oxidoreductase" evidence="7">
    <location>
        <begin position="14"/>
        <end position="264"/>
    </location>
</feature>
<dbReference type="PROSITE" id="PS00062">
    <property type="entry name" value="ALDOKETO_REDUCTASE_2"/>
    <property type="match status" value="1"/>
</dbReference>
<accession>W0F1U7</accession>
<dbReference type="InterPro" id="IPR023210">
    <property type="entry name" value="NADP_OxRdtase_dom"/>
</dbReference>
<gene>
    <name evidence="8" type="ORF">NIASO_20925</name>
</gene>
<evidence type="ECO:0000256" key="4">
    <source>
        <dbReference type="PIRSR" id="PIRSR000097-1"/>
    </source>
</evidence>
<dbReference type="GO" id="GO:0016616">
    <property type="term" value="F:oxidoreductase activity, acting on the CH-OH group of donors, NAD or NADP as acceptor"/>
    <property type="evidence" value="ECO:0007669"/>
    <property type="project" value="UniProtKB-ARBA"/>
</dbReference>
<evidence type="ECO:0000256" key="3">
    <source>
        <dbReference type="ARBA" id="ARBA00023002"/>
    </source>
</evidence>
<name>W0F1U7_9BACT</name>
<dbReference type="Pfam" id="PF00248">
    <property type="entry name" value="Aldo_ket_red"/>
    <property type="match status" value="1"/>
</dbReference>
<dbReference type="eggNOG" id="COG0656">
    <property type="taxonomic scope" value="Bacteria"/>
</dbReference>
<feature type="site" description="Lowers pKa of active site Tyr" evidence="6">
    <location>
        <position position="74"/>
    </location>
</feature>
<dbReference type="InterPro" id="IPR036812">
    <property type="entry name" value="NAD(P)_OxRdtase_dom_sf"/>
</dbReference>
<feature type="active site" description="Proton donor" evidence="4">
    <location>
        <position position="49"/>
    </location>
</feature>
<keyword evidence="2" id="KW-0521">NADP</keyword>
<dbReference type="KEGG" id="nso:NIASO_20925"/>
<dbReference type="Gene3D" id="3.20.20.100">
    <property type="entry name" value="NADP-dependent oxidoreductase domain"/>
    <property type="match status" value="1"/>
</dbReference>
<comment type="similarity">
    <text evidence="1">Belongs to the aldo/keto reductase family.</text>
</comment>
<dbReference type="PRINTS" id="PR00069">
    <property type="entry name" value="ALDKETRDTASE"/>
</dbReference>
<proteinExistence type="inferred from homology"/>